<dbReference type="GO" id="GO:0006820">
    <property type="term" value="P:monoatomic anion transport"/>
    <property type="evidence" value="ECO:0007669"/>
    <property type="project" value="InterPro"/>
</dbReference>
<dbReference type="InterPro" id="IPR011531">
    <property type="entry name" value="HCO3_transpt-like_TM_dom"/>
</dbReference>
<organism evidence="8 9">
    <name type="scientific">Didymodactylos carnosus</name>
    <dbReference type="NCBI Taxonomy" id="1234261"/>
    <lineage>
        <taxon>Eukaryota</taxon>
        <taxon>Metazoa</taxon>
        <taxon>Spiralia</taxon>
        <taxon>Gnathifera</taxon>
        <taxon>Rotifera</taxon>
        <taxon>Eurotatoria</taxon>
        <taxon>Bdelloidea</taxon>
        <taxon>Philodinida</taxon>
        <taxon>Philodinidae</taxon>
        <taxon>Didymodactylos</taxon>
    </lineage>
</organism>
<keyword evidence="3 5" id="KW-1133">Transmembrane helix</keyword>
<feature type="domain" description="Bicarbonate transporter-like transmembrane" evidence="6">
    <location>
        <begin position="2"/>
        <end position="234"/>
    </location>
</feature>
<evidence type="ECO:0000256" key="1">
    <source>
        <dbReference type="ARBA" id="ARBA00004141"/>
    </source>
</evidence>
<feature type="transmembrane region" description="Helical" evidence="5">
    <location>
        <begin position="192"/>
        <end position="213"/>
    </location>
</feature>
<dbReference type="AlphaFoldDB" id="A0A8S2SBB8"/>
<feature type="non-terminal residue" evidence="8">
    <location>
        <position position="257"/>
    </location>
</feature>
<dbReference type="GO" id="GO:0051453">
    <property type="term" value="P:regulation of intracellular pH"/>
    <property type="evidence" value="ECO:0007669"/>
    <property type="project" value="TreeGrafter"/>
</dbReference>
<evidence type="ECO:0000256" key="5">
    <source>
        <dbReference type="SAM" id="Phobius"/>
    </source>
</evidence>
<evidence type="ECO:0000259" key="6">
    <source>
        <dbReference type="Pfam" id="PF00955"/>
    </source>
</evidence>
<evidence type="ECO:0000256" key="4">
    <source>
        <dbReference type="ARBA" id="ARBA00023136"/>
    </source>
</evidence>
<dbReference type="GO" id="GO:0005886">
    <property type="term" value="C:plasma membrane"/>
    <property type="evidence" value="ECO:0007669"/>
    <property type="project" value="TreeGrafter"/>
</dbReference>
<feature type="transmembrane region" description="Helical" evidence="5">
    <location>
        <begin position="65"/>
        <end position="86"/>
    </location>
</feature>
<protein>
    <recommendedName>
        <fullName evidence="6">Bicarbonate transporter-like transmembrane domain-containing protein</fullName>
    </recommendedName>
</protein>
<evidence type="ECO:0000313" key="9">
    <source>
        <dbReference type="Proteomes" id="UP000682733"/>
    </source>
</evidence>
<accession>A0A8S2SBB8</accession>
<sequence>SRRTLSDFGMSIALVCMVLFDYIITKNAGGYSLTQKISVPESIRPSDKERGNNWLISPFRKWLPVWVYFASSLPAVLICVVLFFEVELTSIMIQSKLKCAYPTKLIKGTGYHLDILIAVSINGLLGLPWICGAPVRSIAHVASLSKFSKTHAPGEKARLIDIKDQRLTNIGVHLLIGATIFAAPIIRRIPVAALFGIFLYFGIVSISGTQLFSRLKMMFIPTKYHPNVGYLRRLDGEEEHGAFDDEIDFYGQVHLPI</sequence>
<dbReference type="Pfam" id="PF00955">
    <property type="entry name" value="HCO3_cotransp"/>
    <property type="match status" value="1"/>
</dbReference>
<evidence type="ECO:0000313" key="7">
    <source>
        <dbReference type="EMBL" id="CAF1408299.1"/>
    </source>
</evidence>
<dbReference type="GO" id="GO:0005452">
    <property type="term" value="F:solute:inorganic anion antiporter activity"/>
    <property type="evidence" value="ECO:0007669"/>
    <property type="project" value="InterPro"/>
</dbReference>
<reference evidence="8" key="1">
    <citation type="submission" date="2021-02" db="EMBL/GenBank/DDBJ databases">
        <authorList>
            <person name="Nowell W R."/>
        </authorList>
    </citation>
    <scope>NUCLEOTIDE SEQUENCE</scope>
</reference>
<feature type="transmembrane region" description="Helical" evidence="5">
    <location>
        <begin position="167"/>
        <end position="186"/>
    </location>
</feature>
<evidence type="ECO:0000256" key="2">
    <source>
        <dbReference type="ARBA" id="ARBA00022692"/>
    </source>
</evidence>
<dbReference type="EMBL" id="CAJOBA010048498">
    <property type="protein sequence ID" value="CAF4213321.1"/>
    <property type="molecule type" value="Genomic_DNA"/>
</dbReference>
<dbReference type="EMBL" id="CAJNOK010026758">
    <property type="protein sequence ID" value="CAF1408299.1"/>
    <property type="molecule type" value="Genomic_DNA"/>
</dbReference>
<dbReference type="PANTHER" id="PTHR11453:SF47">
    <property type="entry name" value="ANION EXCHANGE PROTEIN"/>
    <property type="match status" value="1"/>
</dbReference>
<proteinExistence type="predicted"/>
<feature type="transmembrane region" description="Helical" evidence="5">
    <location>
        <begin position="7"/>
        <end position="24"/>
    </location>
</feature>
<evidence type="ECO:0000256" key="3">
    <source>
        <dbReference type="ARBA" id="ARBA00022989"/>
    </source>
</evidence>
<dbReference type="Proteomes" id="UP000677228">
    <property type="component" value="Unassembled WGS sequence"/>
</dbReference>
<gene>
    <name evidence="7" type="ORF">OVA965_LOCUS33286</name>
    <name evidence="8" type="ORF">TMI583_LOCUS34168</name>
</gene>
<keyword evidence="4 5" id="KW-0472">Membrane</keyword>
<dbReference type="Proteomes" id="UP000682733">
    <property type="component" value="Unassembled WGS sequence"/>
</dbReference>
<dbReference type="InterPro" id="IPR003020">
    <property type="entry name" value="HCO3_transpt_euk"/>
</dbReference>
<comment type="subcellular location">
    <subcellularLocation>
        <location evidence="1">Membrane</location>
        <topology evidence="1">Multi-pass membrane protein</topology>
    </subcellularLocation>
</comment>
<evidence type="ECO:0000313" key="8">
    <source>
        <dbReference type="EMBL" id="CAF4213321.1"/>
    </source>
</evidence>
<keyword evidence="2 5" id="KW-0812">Transmembrane</keyword>
<name>A0A8S2SBB8_9BILA</name>
<comment type="caution">
    <text evidence="8">The sequence shown here is derived from an EMBL/GenBank/DDBJ whole genome shotgun (WGS) entry which is preliminary data.</text>
</comment>
<dbReference type="GO" id="GO:0015701">
    <property type="term" value="P:bicarbonate transport"/>
    <property type="evidence" value="ECO:0007669"/>
    <property type="project" value="TreeGrafter"/>
</dbReference>
<dbReference type="PANTHER" id="PTHR11453">
    <property type="entry name" value="ANION EXCHANGE PROTEIN"/>
    <property type="match status" value="1"/>
</dbReference>